<feature type="region of interest" description="Disordered" evidence="3">
    <location>
        <begin position="337"/>
        <end position="501"/>
    </location>
</feature>
<dbReference type="SUPFAM" id="SSF49562">
    <property type="entry name" value="C2 domain (Calcium/lipid-binding domain, CaLB)"/>
    <property type="match status" value="2"/>
</dbReference>
<dbReference type="GO" id="GO:0048788">
    <property type="term" value="C:cytoskeleton of presynaptic active zone"/>
    <property type="evidence" value="ECO:0007669"/>
    <property type="project" value="TreeGrafter"/>
</dbReference>
<dbReference type="GO" id="GO:0042391">
    <property type="term" value="P:regulation of membrane potential"/>
    <property type="evidence" value="ECO:0007669"/>
    <property type="project" value="TreeGrafter"/>
</dbReference>
<organism evidence="6">
    <name type="scientific">Apis cerana</name>
    <name type="common">Indian honeybee</name>
    <dbReference type="NCBI Taxonomy" id="7461"/>
    <lineage>
        <taxon>Eukaryota</taxon>
        <taxon>Metazoa</taxon>
        <taxon>Ecdysozoa</taxon>
        <taxon>Arthropoda</taxon>
        <taxon>Hexapoda</taxon>
        <taxon>Insecta</taxon>
        <taxon>Pterygota</taxon>
        <taxon>Neoptera</taxon>
        <taxon>Endopterygota</taxon>
        <taxon>Hymenoptera</taxon>
        <taxon>Apocrita</taxon>
        <taxon>Aculeata</taxon>
        <taxon>Apoidea</taxon>
        <taxon>Anthophila</taxon>
        <taxon>Apidae</taxon>
        <taxon>Apis</taxon>
    </lineage>
</organism>
<feature type="compositionally biased region" description="Low complexity" evidence="3">
    <location>
        <begin position="371"/>
        <end position="383"/>
    </location>
</feature>
<dbReference type="CDD" id="cd06714">
    <property type="entry name" value="PDZ_RIM-like"/>
    <property type="match status" value="1"/>
</dbReference>
<dbReference type="GO" id="GO:0042734">
    <property type="term" value="C:presynaptic membrane"/>
    <property type="evidence" value="ECO:0007669"/>
    <property type="project" value="TreeGrafter"/>
</dbReference>
<protein>
    <submittedName>
        <fullName evidence="6">Regulating synaptic membrane exocytosis protein 2</fullName>
    </submittedName>
</protein>
<dbReference type="InterPro" id="IPR000008">
    <property type="entry name" value="C2_dom"/>
</dbReference>
<feature type="domain" description="C2" evidence="4">
    <location>
        <begin position="814"/>
        <end position="933"/>
    </location>
</feature>
<dbReference type="Gene3D" id="2.30.42.10">
    <property type="match status" value="1"/>
</dbReference>
<feature type="domain" description="PDZ" evidence="5">
    <location>
        <begin position="1"/>
        <end position="91"/>
    </location>
</feature>
<evidence type="ECO:0000256" key="2">
    <source>
        <dbReference type="ARBA" id="ARBA00034103"/>
    </source>
</evidence>
<feature type="compositionally biased region" description="Polar residues" evidence="3">
    <location>
        <begin position="623"/>
        <end position="638"/>
    </location>
</feature>
<dbReference type="Pfam" id="PF00595">
    <property type="entry name" value="PDZ"/>
    <property type="match status" value="1"/>
</dbReference>
<dbReference type="PANTHER" id="PTHR12157:SF21">
    <property type="entry name" value="RAB3 INTERACTING MOLECULE, ISOFORM F"/>
    <property type="match status" value="1"/>
</dbReference>
<evidence type="ECO:0000256" key="1">
    <source>
        <dbReference type="ARBA" id="ARBA00023018"/>
    </source>
</evidence>
<evidence type="ECO:0000259" key="4">
    <source>
        <dbReference type="PROSITE" id="PS50004"/>
    </source>
</evidence>
<feature type="compositionally biased region" description="Polar residues" evidence="3">
    <location>
        <begin position="650"/>
        <end position="659"/>
    </location>
</feature>
<dbReference type="SMART" id="SM00239">
    <property type="entry name" value="C2"/>
    <property type="match status" value="2"/>
</dbReference>
<dbReference type="GO" id="GO:0048791">
    <property type="term" value="P:calcium ion-regulated exocytosis of neurotransmitter"/>
    <property type="evidence" value="ECO:0007669"/>
    <property type="project" value="TreeGrafter"/>
</dbReference>
<feature type="region of interest" description="Disordered" evidence="3">
    <location>
        <begin position="598"/>
        <end position="786"/>
    </location>
</feature>
<feature type="region of interest" description="Disordered" evidence="3">
    <location>
        <begin position="573"/>
        <end position="592"/>
    </location>
</feature>
<proteinExistence type="evidence at transcript level"/>
<evidence type="ECO:0000256" key="3">
    <source>
        <dbReference type="SAM" id="MobiDB-lite"/>
    </source>
</evidence>
<dbReference type="PANTHER" id="PTHR12157">
    <property type="entry name" value="REGULATING SYNAPTIC MEMBRANE EXOCYTOSIS PROTEIN"/>
    <property type="match status" value="1"/>
</dbReference>
<dbReference type="CDD" id="cd04031">
    <property type="entry name" value="C2A_RIM1alpha"/>
    <property type="match status" value="1"/>
</dbReference>
<dbReference type="InterPro" id="IPR039032">
    <property type="entry name" value="Rim-like"/>
</dbReference>
<dbReference type="SUPFAM" id="SSF50156">
    <property type="entry name" value="PDZ domain-like"/>
    <property type="match status" value="1"/>
</dbReference>
<dbReference type="Pfam" id="PF00168">
    <property type="entry name" value="C2"/>
    <property type="match status" value="2"/>
</dbReference>
<dbReference type="GO" id="GO:0044325">
    <property type="term" value="F:transmembrane transporter binding"/>
    <property type="evidence" value="ECO:0007669"/>
    <property type="project" value="TreeGrafter"/>
</dbReference>
<gene>
    <name evidence="6" type="ORF">ACCB01112.1</name>
</gene>
<dbReference type="PROSITE" id="PS50106">
    <property type="entry name" value="PDZ"/>
    <property type="match status" value="1"/>
</dbReference>
<feature type="compositionally biased region" description="Polar residues" evidence="3">
    <location>
        <begin position="485"/>
        <end position="495"/>
    </location>
</feature>
<dbReference type="GO" id="GO:0048167">
    <property type="term" value="P:regulation of synaptic plasticity"/>
    <property type="evidence" value="ECO:0007669"/>
    <property type="project" value="TreeGrafter"/>
</dbReference>
<dbReference type="InterPro" id="IPR035892">
    <property type="entry name" value="C2_domain_sf"/>
</dbReference>
<accession>V9IBN9</accession>
<feature type="compositionally biased region" description="Low complexity" evidence="3">
    <location>
        <begin position="688"/>
        <end position="697"/>
    </location>
</feature>
<evidence type="ECO:0000259" key="5">
    <source>
        <dbReference type="PROSITE" id="PS50106"/>
    </source>
</evidence>
<name>V9IBN9_APICE</name>
<dbReference type="AlphaFoldDB" id="V9IBN9"/>
<feature type="compositionally biased region" description="Polar residues" evidence="3">
    <location>
        <begin position="706"/>
        <end position="724"/>
    </location>
</feature>
<dbReference type="GO" id="GO:0050806">
    <property type="term" value="P:positive regulation of synaptic transmission"/>
    <property type="evidence" value="ECO:0007669"/>
    <property type="project" value="TreeGrafter"/>
</dbReference>
<dbReference type="InterPro" id="IPR001478">
    <property type="entry name" value="PDZ"/>
</dbReference>
<dbReference type="FunFam" id="2.60.40.150:FF:000188">
    <property type="entry name" value="Uncharacterized protein, isoform D"/>
    <property type="match status" value="1"/>
</dbReference>
<feature type="compositionally biased region" description="Basic residues" evidence="3">
    <location>
        <begin position="726"/>
        <end position="738"/>
    </location>
</feature>
<dbReference type="EMBL" id="JR039064">
    <property type="protein sequence ID" value="AEY58515.1"/>
    <property type="molecule type" value="mRNA"/>
</dbReference>
<dbReference type="GO" id="GO:0031267">
    <property type="term" value="F:small GTPase binding"/>
    <property type="evidence" value="ECO:0007669"/>
    <property type="project" value="InterPro"/>
</dbReference>
<evidence type="ECO:0000313" key="6">
    <source>
        <dbReference type="EMBL" id="AEY58515.1"/>
    </source>
</evidence>
<feature type="compositionally biased region" description="Low complexity" evidence="3">
    <location>
        <begin position="764"/>
        <end position="782"/>
    </location>
</feature>
<comment type="subcellular location">
    <subcellularLocation>
        <location evidence="2">Synapse</location>
    </subcellularLocation>
</comment>
<feature type="domain" description="C2" evidence="4">
    <location>
        <begin position="184"/>
        <end position="310"/>
    </location>
</feature>
<dbReference type="Gene3D" id="2.60.40.150">
    <property type="entry name" value="C2 domain"/>
    <property type="match status" value="2"/>
</dbReference>
<keyword evidence="1" id="KW-0770">Synapse</keyword>
<sequence>MVLRKQSGSGSSSSILGLKVVGGKLLEDGSMGAVIEKVKKGSTADIEGQLRPGDEVIKWNGRSLQGKSFGEVYDIIAESRQDPQVELVVSRNISSTAGPMATGGPMTGGPMAVRKTAQTQWRQKHPETISGPQHHKGLKKCILWELYDARREKPSVLVTSPGSPDFHARGHARHLRHASSNANVGGNLQVKLSFDPVALRLIVTLICAAGLTPRSNGQPRNPYAKIFLLPDKSEKSKRRTKTLANTNDPKWNQTFVYEGIRRVSELRKRALEITVWDYGKYDTNDFLGEVVLELGAARFDEEAEWHPLTGHSEHRHIGYYQEPDDMVITPVDCHLSPPSTTSRLSDSDTSECDITDCDGSREQRRTADGASISSIGSSSSHYSSPPPEGALHGREHRSRRDMSPQGRKRALIRDQPASISGYQTYRKDDIHRGMMSHRSHSAAPMDSPSLRYRGRSQSPTGHRSLSPPEHRSIPYSHGFVPPRFSSRSATATPTGSPKKRQLPLIPSALKERAAQDLEERARFMRHRSRQVHTYRSTGMGGWERHYSGLSDSDLLSIDHDPLSLPHSHAYRMHRPRRGHLSPDKDVLGDLGDSDMESVASVTSSAFSTQSERPRGSRGLIEYTGQSGSYEKPSRSQPPDSEHDDRKRGQFTRSLSNTDAPQDEKVDGSLSDTAIGLNVEDSSRRGRKSSPGSKSGSGSSSGGGSAVQYQSGLGKKSNSTSQLSATGRKRRLGFGKKGKSSFTVHRSEEVLPEDTASGRSGRQPSSASSDGEGSGDGDSWSPSLRMSGETGQLRDFIEDLGPGQVVGRQALGARCLGEIQLSLSQKKGFLEVEVIRAKDLKPKQGTKAIPASYVKVYLVNGKKCIAKAKTTAARKTLDPFYQQSLAFRENCRGCILQVTVWGDYGRLEGKKVFMGIAQIVLDELNLNEMVFGWYKLFGNISL</sequence>
<dbReference type="SMART" id="SM00228">
    <property type="entry name" value="PDZ"/>
    <property type="match status" value="1"/>
</dbReference>
<reference evidence="6" key="1">
    <citation type="submission" date="2011-11" db="EMBL/GenBank/DDBJ databases">
        <title>Decoding the brain transcriptome of the Eastern honeybee (Apis cerana) based on pyrosequencing.</title>
        <authorList>
            <person name="Sun L."/>
            <person name="Zheng H."/>
            <person name="Wang Y."/>
            <person name="Xie X."/>
            <person name="Zhu Y."/>
            <person name="Gu W."/>
            <person name="Wang S."/>
        </authorList>
    </citation>
    <scope>NUCLEOTIDE SEQUENCE</scope>
    <source>
        <tissue evidence="6">Brain</tissue>
    </source>
</reference>
<feature type="compositionally biased region" description="Basic and acidic residues" evidence="3">
    <location>
        <begin position="358"/>
        <end position="367"/>
    </location>
</feature>
<dbReference type="PROSITE" id="PS50004">
    <property type="entry name" value="C2"/>
    <property type="match status" value="2"/>
</dbReference>
<feature type="compositionally biased region" description="Low complexity" evidence="3">
    <location>
        <begin position="598"/>
        <end position="610"/>
    </location>
</feature>
<dbReference type="InterPro" id="IPR036034">
    <property type="entry name" value="PDZ_sf"/>
</dbReference>
<dbReference type="FunFam" id="2.60.40.150:FF:000003">
    <property type="entry name" value="Regulating synaptic membrane exocytosis protein 2"/>
    <property type="match status" value="1"/>
</dbReference>